<dbReference type="AlphaFoldDB" id="A0A7S3A5R0"/>
<gene>
    <name evidence="1" type="ORF">RMAR00112_LOCUS30560</name>
</gene>
<dbReference type="EMBL" id="HBHW01039727">
    <property type="protein sequence ID" value="CAE0062490.1"/>
    <property type="molecule type" value="Transcribed_RNA"/>
</dbReference>
<proteinExistence type="predicted"/>
<evidence type="ECO:0000313" key="1">
    <source>
        <dbReference type="EMBL" id="CAE0062490.1"/>
    </source>
</evidence>
<reference evidence="1" key="1">
    <citation type="submission" date="2021-01" db="EMBL/GenBank/DDBJ databases">
        <authorList>
            <person name="Corre E."/>
            <person name="Pelletier E."/>
            <person name="Niang G."/>
            <person name="Scheremetjew M."/>
            <person name="Finn R."/>
            <person name="Kale V."/>
            <person name="Holt S."/>
            <person name="Cochrane G."/>
            <person name="Meng A."/>
            <person name="Brown T."/>
            <person name="Cohen L."/>
        </authorList>
    </citation>
    <scope>NUCLEOTIDE SEQUENCE</scope>
    <source>
        <strain evidence="1">CCMP 769</strain>
    </source>
</reference>
<protein>
    <submittedName>
        <fullName evidence="1">Uncharacterized protein</fullName>
    </submittedName>
</protein>
<organism evidence="1">
    <name type="scientific">Rhodosorus marinus</name>
    <dbReference type="NCBI Taxonomy" id="101924"/>
    <lineage>
        <taxon>Eukaryota</taxon>
        <taxon>Rhodophyta</taxon>
        <taxon>Stylonematophyceae</taxon>
        <taxon>Stylonematales</taxon>
        <taxon>Stylonemataceae</taxon>
        <taxon>Rhodosorus</taxon>
    </lineage>
</organism>
<sequence>MRRQHLTAMPRKVDYLLSSGKQESNDSLAICWNLALWTCCSHIRQHVPRSKREQESSGQWFDGASWVGSTEAGVRGKVAGQSKVGGMRHVFEDTSCALQG</sequence>
<name>A0A7S3A5R0_9RHOD</name>
<accession>A0A7S3A5R0</accession>